<dbReference type="PANTHER" id="PTHR13318:SF95">
    <property type="entry name" value="F-BOX PROTEIN YLR352W"/>
    <property type="match status" value="1"/>
</dbReference>
<dbReference type="Pfam" id="PF12937">
    <property type="entry name" value="F-box-like"/>
    <property type="match status" value="1"/>
</dbReference>
<dbReference type="InterPro" id="IPR032675">
    <property type="entry name" value="LRR_dom_sf"/>
</dbReference>
<sequence length="619" mass="69201">MTVSDPAHQPAGPAPGFSGLPDELWGRVFSYLDPVEDRVVMLALVCKKWSRVLRNTPDLWRTLNVCRHLEDQQYENVAVVLNTYGQHVHVLTWKSGVPVSPAVLALVPTLTNLRVLGLPVVWDREHIHSLMPLSGLEEVQINGAFELTDGDLDLVARSFPELREVTFTACWNLSPEGVLSFLEQSDLHNLRLKLNVGLPLHDVRSDHAMLQGANLVLDLADSRFAHLLTVLHLNFVPLELDELWSCLNHFTRIRKLGITNCERLQGVRLRSATLQKLYLYNLWSVSFVSLWTPQLRSLHLDAGMENMEHLEVFAPKLRKLQVDGSGVLRTLSVKSSKLSNVELYNCEMLDGLGFTRFLGNNITVTVLSLGSIDMEALSLDQNRCPSLRELRLLADFRCTSLHLSCPTLRRLCADSDVMLPTLQIVSVVAKHVDRLHLANVPGLQSLTVQCDRVDLVEINTTGNVNVSLENCALQAVEELGTLRLFDCQVQALVLSAPLVRQLVLYRCVVTDYSLCMALRGCPNIQRLQLQKCSSLTRVSICRSLMQYLHLLDCRGILQVELTDCPKLLALDIGQCPNVRLFVQGSETTPNKYSTEMVWSGPPGKKAKVGLGERTKPVSI</sequence>
<evidence type="ECO:0000313" key="3">
    <source>
        <dbReference type="RefSeq" id="XP_035690380.1"/>
    </source>
</evidence>
<feature type="domain" description="F-box" evidence="1">
    <location>
        <begin position="14"/>
        <end position="63"/>
    </location>
</feature>
<dbReference type="SMART" id="SM00256">
    <property type="entry name" value="FBOX"/>
    <property type="match status" value="1"/>
</dbReference>
<keyword evidence="2" id="KW-1185">Reference proteome</keyword>
<dbReference type="RefSeq" id="XP_035690380.1">
    <property type="nucleotide sequence ID" value="XM_035834487.1"/>
</dbReference>
<dbReference type="Gene3D" id="1.20.1280.50">
    <property type="match status" value="1"/>
</dbReference>
<name>A0A9J7N548_BRAFL</name>
<organism evidence="2 3">
    <name type="scientific">Branchiostoma floridae</name>
    <name type="common">Florida lancelet</name>
    <name type="synonym">Amphioxus</name>
    <dbReference type="NCBI Taxonomy" id="7739"/>
    <lineage>
        <taxon>Eukaryota</taxon>
        <taxon>Metazoa</taxon>
        <taxon>Chordata</taxon>
        <taxon>Cephalochordata</taxon>
        <taxon>Leptocardii</taxon>
        <taxon>Amphioxiformes</taxon>
        <taxon>Branchiostomatidae</taxon>
        <taxon>Branchiostoma</taxon>
    </lineage>
</organism>
<gene>
    <name evidence="3" type="primary">LOC118425556</name>
</gene>
<reference evidence="3" key="2">
    <citation type="submission" date="2025-08" db="UniProtKB">
        <authorList>
            <consortium name="RefSeq"/>
        </authorList>
    </citation>
    <scope>IDENTIFICATION</scope>
    <source>
        <strain evidence="3">S238N-H82</strain>
        <tissue evidence="3">Testes</tissue>
    </source>
</reference>
<dbReference type="SUPFAM" id="SSF52047">
    <property type="entry name" value="RNI-like"/>
    <property type="match status" value="2"/>
</dbReference>
<dbReference type="Gene3D" id="3.80.10.10">
    <property type="entry name" value="Ribonuclease Inhibitor"/>
    <property type="match status" value="1"/>
</dbReference>
<proteinExistence type="predicted"/>
<dbReference type="OrthoDB" id="10257471at2759"/>
<dbReference type="KEGG" id="bfo:118425556"/>
<dbReference type="PANTHER" id="PTHR13318">
    <property type="entry name" value="PARTNER OF PAIRED, ISOFORM B-RELATED"/>
    <property type="match status" value="1"/>
</dbReference>
<evidence type="ECO:0000313" key="2">
    <source>
        <dbReference type="Proteomes" id="UP000001554"/>
    </source>
</evidence>
<dbReference type="PROSITE" id="PS50181">
    <property type="entry name" value="FBOX"/>
    <property type="match status" value="1"/>
</dbReference>
<dbReference type="InterPro" id="IPR001810">
    <property type="entry name" value="F-box_dom"/>
</dbReference>
<dbReference type="InterPro" id="IPR036047">
    <property type="entry name" value="F-box-like_dom_sf"/>
</dbReference>
<protein>
    <submittedName>
        <fullName evidence="3">F-box/LRR-repeat protein 7-like</fullName>
    </submittedName>
</protein>
<dbReference type="AlphaFoldDB" id="A0A9J7N548"/>
<evidence type="ECO:0000259" key="1">
    <source>
        <dbReference type="PROSITE" id="PS50181"/>
    </source>
</evidence>
<accession>A0A9J7N548</accession>
<dbReference type="GeneID" id="118425556"/>
<dbReference type="OMA" id="MTIQCVS"/>
<reference evidence="2" key="1">
    <citation type="journal article" date="2020" name="Nat. Ecol. Evol.">
        <title>Deeply conserved synteny resolves early events in vertebrate evolution.</title>
        <authorList>
            <person name="Simakov O."/>
            <person name="Marletaz F."/>
            <person name="Yue J.X."/>
            <person name="O'Connell B."/>
            <person name="Jenkins J."/>
            <person name="Brandt A."/>
            <person name="Calef R."/>
            <person name="Tung C.H."/>
            <person name="Huang T.K."/>
            <person name="Schmutz J."/>
            <person name="Satoh N."/>
            <person name="Yu J.K."/>
            <person name="Putnam N.H."/>
            <person name="Green R.E."/>
            <person name="Rokhsar D.S."/>
        </authorList>
    </citation>
    <scope>NUCLEOTIDE SEQUENCE [LARGE SCALE GENOMIC DNA]</scope>
    <source>
        <strain evidence="2">S238N-H82</strain>
    </source>
</reference>
<dbReference type="Proteomes" id="UP000001554">
    <property type="component" value="Chromosome 1"/>
</dbReference>
<dbReference type="SUPFAM" id="SSF81383">
    <property type="entry name" value="F-box domain"/>
    <property type="match status" value="1"/>
</dbReference>